<proteinExistence type="predicted"/>
<sequence length="252" mass="28362">MTKLFYGDYSHDENECNVSISRQGLIADDGFVYGFTERWQVTGILHGDTNTDLIKAMKGLEAAYAVQGKDLIFLKGQDPMHSLIDDLSLSGTRVTALPQFSVSGNGELTTFRTYSLVVEADYALSNMTYRLADGANPEDDNSEIIILKYEESIDFTGTGGPRFGFLPTLKGAYQRQQLSEKSLVEATQTGMAVGLGKRPLLPDPLWPLDEHLERRIVRKPQPRKRGGYQIEYPIHWSYTFERNDVFPVPKQQ</sequence>
<dbReference type="Proteomes" id="UP000318704">
    <property type="component" value="Chromosome"/>
</dbReference>
<accession>A0A517VP52</accession>
<evidence type="ECO:0000313" key="2">
    <source>
        <dbReference type="Proteomes" id="UP000318704"/>
    </source>
</evidence>
<protein>
    <submittedName>
        <fullName evidence="1">Uncharacterized protein</fullName>
    </submittedName>
</protein>
<dbReference type="AlphaFoldDB" id="A0A517VP52"/>
<dbReference type="KEGG" id="gaw:V144x_01840"/>
<reference evidence="1 2" key="1">
    <citation type="submission" date="2019-03" db="EMBL/GenBank/DDBJ databases">
        <title>Deep-cultivation of Planctomycetes and their phenomic and genomic characterization uncovers novel biology.</title>
        <authorList>
            <person name="Wiegand S."/>
            <person name="Jogler M."/>
            <person name="Boedeker C."/>
            <person name="Pinto D."/>
            <person name="Vollmers J."/>
            <person name="Rivas-Marin E."/>
            <person name="Kohn T."/>
            <person name="Peeters S.H."/>
            <person name="Heuer A."/>
            <person name="Rast P."/>
            <person name="Oberbeckmann S."/>
            <person name="Bunk B."/>
            <person name="Jeske O."/>
            <person name="Meyerdierks A."/>
            <person name="Storesund J.E."/>
            <person name="Kallscheuer N."/>
            <person name="Luecker S."/>
            <person name="Lage O.M."/>
            <person name="Pohl T."/>
            <person name="Merkel B.J."/>
            <person name="Hornburger P."/>
            <person name="Mueller R.-W."/>
            <person name="Bruemmer F."/>
            <person name="Labrenz M."/>
            <person name="Spormann A.M."/>
            <person name="Op den Camp H."/>
            <person name="Overmann J."/>
            <person name="Amann R."/>
            <person name="Jetten M.S.M."/>
            <person name="Mascher T."/>
            <person name="Medema M.H."/>
            <person name="Devos D.P."/>
            <person name="Kaster A.-K."/>
            <person name="Ovreas L."/>
            <person name="Rohde M."/>
            <person name="Galperin M.Y."/>
            <person name="Jogler C."/>
        </authorList>
    </citation>
    <scope>NUCLEOTIDE SEQUENCE [LARGE SCALE GENOMIC DNA]</scope>
    <source>
        <strain evidence="1 2">V144</strain>
    </source>
</reference>
<name>A0A517VP52_9PLAN</name>
<dbReference type="EMBL" id="CP037920">
    <property type="protein sequence ID" value="QDT94753.1"/>
    <property type="molecule type" value="Genomic_DNA"/>
</dbReference>
<organism evidence="1 2">
    <name type="scientific">Gimesia aquarii</name>
    <dbReference type="NCBI Taxonomy" id="2527964"/>
    <lineage>
        <taxon>Bacteria</taxon>
        <taxon>Pseudomonadati</taxon>
        <taxon>Planctomycetota</taxon>
        <taxon>Planctomycetia</taxon>
        <taxon>Planctomycetales</taxon>
        <taxon>Planctomycetaceae</taxon>
        <taxon>Gimesia</taxon>
    </lineage>
</organism>
<gene>
    <name evidence="1" type="ORF">V144x_01840</name>
</gene>
<dbReference type="RefSeq" id="WP_144979987.1">
    <property type="nucleotide sequence ID" value="NZ_CP037920.1"/>
</dbReference>
<evidence type="ECO:0000313" key="1">
    <source>
        <dbReference type="EMBL" id="QDT94753.1"/>
    </source>
</evidence>